<dbReference type="HOGENOM" id="CLU_029165_4_0_0"/>
<dbReference type="EMBL" id="AXZF01000119">
    <property type="protein sequence ID" value="ERT67241.1"/>
    <property type="molecule type" value="Genomic_DNA"/>
</dbReference>
<name>U7V6W6_9FUSO</name>
<comment type="subcellular location">
    <subcellularLocation>
        <location evidence="1">Membrane</location>
    </subcellularLocation>
</comment>
<comment type="catalytic activity">
    <reaction evidence="11">
        <text>1D-myo-inositol 1,2,4,5,6-pentakisphosphate + H2O = 1D-myo-inositol 1,2,5,6-tetrakisphosphate + phosphate</text>
        <dbReference type="Rhea" id="RHEA:77115"/>
        <dbReference type="ChEBI" id="CHEBI:15377"/>
        <dbReference type="ChEBI" id="CHEBI:43474"/>
        <dbReference type="ChEBI" id="CHEBI:57798"/>
        <dbReference type="ChEBI" id="CHEBI:195535"/>
        <dbReference type="EC" id="3.1.3.62"/>
    </reaction>
    <physiologicalReaction direction="left-to-right" evidence="11">
        <dbReference type="Rhea" id="RHEA:77116"/>
    </physiologicalReaction>
</comment>
<keyword evidence="8" id="KW-0472">Membrane</keyword>
<accession>U7V6W6</accession>
<evidence type="ECO:0000313" key="14">
    <source>
        <dbReference type="EMBL" id="ERT67241.1"/>
    </source>
</evidence>
<evidence type="ECO:0000256" key="6">
    <source>
        <dbReference type="ARBA" id="ARBA00022729"/>
    </source>
</evidence>
<proteinExistence type="inferred from homology"/>
<dbReference type="eggNOG" id="COG3537">
    <property type="taxonomic scope" value="Bacteria"/>
</dbReference>
<evidence type="ECO:0000256" key="13">
    <source>
        <dbReference type="ARBA" id="ARBA00043832"/>
    </source>
</evidence>
<evidence type="ECO:0000256" key="10">
    <source>
        <dbReference type="ARBA" id="ARBA00043668"/>
    </source>
</evidence>
<evidence type="ECO:0000256" key="5">
    <source>
        <dbReference type="ARBA" id="ARBA00018097"/>
    </source>
</evidence>
<evidence type="ECO:0000256" key="7">
    <source>
        <dbReference type="ARBA" id="ARBA00022801"/>
    </source>
</evidence>
<keyword evidence="15" id="KW-1185">Reference proteome</keyword>
<dbReference type="GO" id="GO:0034417">
    <property type="term" value="F:bisphosphoglycerate 3-phosphatase activity"/>
    <property type="evidence" value="ECO:0007669"/>
    <property type="project" value="UniProtKB-EC"/>
</dbReference>
<evidence type="ECO:0000256" key="11">
    <source>
        <dbReference type="ARBA" id="ARBA00043671"/>
    </source>
</evidence>
<dbReference type="PATRIC" id="fig|1319815.3.peg.2338"/>
<comment type="caution">
    <text evidence="14">The sequence shown here is derived from an EMBL/GenBank/DDBJ whole genome shotgun (WGS) entry which is preliminary data.</text>
</comment>
<evidence type="ECO:0000256" key="2">
    <source>
        <dbReference type="ARBA" id="ARBA00008422"/>
    </source>
</evidence>
<evidence type="ECO:0000256" key="3">
    <source>
        <dbReference type="ARBA" id="ARBA00012976"/>
    </source>
</evidence>
<dbReference type="AlphaFoldDB" id="U7V6W6"/>
<evidence type="ECO:0000256" key="8">
    <source>
        <dbReference type="ARBA" id="ARBA00023136"/>
    </source>
</evidence>
<reference evidence="14 15" key="1">
    <citation type="submission" date="2013-08" db="EMBL/GenBank/DDBJ databases">
        <authorList>
            <person name="Weinstock G."/>
            <person name="Sodergren E."/>
            <person name="Wylie T."/>
            <person name="Fulton L."/>
            <person name="Fulton R."/>
            <person name="Fronick C."/>
            <person name="O'Laughlin M."/>
            <person name="Godfrey J."/>
            <person name="Miner T."/>
            <person name="Herter B."/>
            <person name="Appelbaum E."/>
            <person name="Cordes M."/>
            <person name="Lek S."/>
            <person name="Wollam A."/>
            <person name="Pepin K.H."/>
            <person name="Palsikar V.B."/>
            <person name="Mitreva M."/>
            <person name="Wilson R.K."/>
        </authorList>
    </citation>
    <scope>NUCLEOTIDE SEQUENCE [LARGE SCALE GENOMIC DNA]</scope>
    <source>
        <strain evidence="14 15">ATCC BAA-474</strain>
    </source>
</reference>
<keyword evidence="7" id="KW-0378">Hydrolase</keyword>
<dbReference type="Proteomes" id="UP000017081">
    <property type="component" value="Unassembled WGS sequence"/>
</dbReference>
<keyword evidence="6" id="KW-0732">Signal</keyword>
<dbReference type="Gene3D" id="3.40.50.1240">
    <property type="entry name" value="Phosphoglycerate mutase-like"/>
    <property type="match status" value="1"/>
</dbReference>
<comment type="catalytic activity">
    <reaction evidence="10">
        <text>1D-myo-inositol 1,2,5,6-tetrakisphosphate + H2O = 1D-myo-inositol 1,2,6-trisphosphate + phosphate</text>
        <dbReference type="Rhea" id="RHEA:77119"/>
        <dbReference type="ChEBI" id="CHEBI:15377"/>
        <dbReference type="ChEBI" id="CHEBI:43474"/>
        <dbReference type="ChEBI" id="CHEBI:195535"/>
        <dbReference type="ChEBI" id="CHEBI:195537"/>
        <dbReference type="EC" id="3.1.3.62"/>
    </reaction>
    <physiologicalReaction direction="left-to-right" evidence="10">
        <dbReference type="Rhea" id="RHEA:77120"/>
    </physiologicalReaction>
</comment>
<protein>
    <recommendedName>
        <fullName evidence="5">Multiple inositol polyphosphate phosphatase 1</fullName>
        <ecNumber evidence="4">3.1.3.62</ecNumber>
        <ecNumber evidence="3">3.1.3.80</ecNumber>
    </recommendedName>
    <alternativeName>
        <fullName evidence="9">2,3-bisphosphoglycerate 3-phosphatase</fullName>
    </alternativeName>
</protein>
<dbReference type="PANTHER" id="PTHR20963:SF8">
    <property type="entry name" value="MULTIPLE INOSITOL POLYPHOSPHATE PHOSPHATASE 1"/>
    <property type="match status" value="1"/>
</dbReference>
<dbReference type="SUPFAM" id="SSF53254">
    <property type="entry name" value="Phosphoglycerate mutase-like"/>
    <property type="match status" value="1"/>
</dbReference>
<dbReference type="EC" id="3.1.3.62" evidence="4"/>
<comment type="catalytic activity">
    <reaction evidence="12">
        <text>1D-myo-inositol hexakisphosphate + H2O = 1D-myo-inositol 1,2,4,5,6-pentakisphosphate + phosphate</text>
        <dbReference type="Rhea" id="RHEA:16989"/>
        <dbReference type="ChEBI" id="CHEBI:15377"/>
        <dbReference type="ChEBI" id="CHEBI:43474"/>
        <dbReference type="ChEBI" id="CHEBI:57798"/>
        <dbReference type="ChEBI" id="CHEBI:58130"/>
        <dbReference type="EC" id="3.1.3.62"/>
    </reaction>
    <physiologicalReaction direction="left-to-right" evidence="12">
        <dbReference type="Rhea" id="RHEA:16990"/>
    </physiologicalReaction>
</comment>
<comment type="similarity">
    <text evidence="2">Belongs to the histidine acid phosphatase family. MINPP1 subfamily.</text>
</comment>
<dbReference type="InterPro" id="IPR029033">
    <property type="entry name" value="His_PPase_superfam"/>
</dbReference>
<dbReference type="STRING" id="1319815.HMPREF0202_02431"/>
<evidence type="ECO:0000256" key="1">
    <source>
        <dbReference type="ARBA" id="ARBA00004370"/>
    </source>
</evidence>
<sequence>MGGEIMKIIKCLFLFLLMYLSNFAQDNNFLGSQTLYVKVDENYTKAPEGFTPFYINHLGRHGARYLSSSKSIDKILNELIEASERKELTPLGEELLKDVLQLKNSEEGKYGLLSQIGKDMEFGIGKRMYKNYPQVFKENREILAEATYVKRTQESMNEFLKTFKENISEDNVKTKINEKVDPILRFFDLNLEYIEFKENGDWKTMLNSFQNRSKIYLEITNRIFKSKDMLSAKNSLKFTTDLYGLYTNQYDIGENVGLSKYFTQEELKYFWANKNLSMYLEKGPSSVGQNLPMDISFALLEDFLSTSENAIKNENIAANLRFAHAETVIPFASLLKIDFASKQTNDLNNVENIWKDYEVSPMGVNIQWIFYKNEKNDILVKMLYNEKEINFPIESNMKPYYKWDDVRKYYEKVINDLKIKKYDTIIDEVKYFKAS</sequence>
<evidence type="ECO:0000256" key="4">
    <source>
        <dbReference type="ARBA" id="ARBA00013040"/>
    </source>
</evidence>
<dbReference type="InterPro" id="IPR000560">
    <property type="entry name" value="His_Pase_clade-2"/>
</dbReference>
<dbReference type="EC" id="3.1.3.80" evidence="3"/>
<gene>
    <name evidence="14" type="ORF">HMPREF0202_02431</name>
</gene>
<dbReference type="Pfam" id="PF00328">
    <property type="entry name" value="His_Phos_2"/>
    <property type="match status" value="1"/>
</dbReference>
<comment type="catalytic activity">
    <reaction evidence="13">
        <text>(2R)-2,3-bisphosphoglycerate + H2O = (2R)-2-phosphoglycerate + phosphate</text>
        <dbReference type="Rhea" id="RHEA:27381"/>
        <dbReference type="ChEBI" id="CHEBI:15377"/>
        <dbReference type="ChEBI" id="CHEBI:43474"/>
        <dbReference type="ChEBI" id="CHEBI:58248"/>
        <dbReference type="ChEBI" id="CHEBI:58289"/>
        <dbReference type="EC" id="3.1.3.80"/>
    </reaction>
    <physiologicalReaction direction="left-to-right" evidence="13">
        <dbReference type="Rhea" id="RHEA:27382"/>
    </physiologicalReaction>
</comment>
<organism evidence="14 15">
    <name type="scientific">Cetobacterium somerae ATCC BAA-474</name>
    <dbReference type="NCBI Taxonomy" id="1319815"/>
    <lineage>
        <taxon>Bacteria</taxon>
        <taxon>Fusobacteriati</taxon>
        <taxon>Fusobacteriota</taxon>
        <taxon>Fusobacteriia</taxon>
        <taxon>Fusobacteriales</taxon>
        <taxon>Fusobacteriaceae</taxon>
        <taxon>Cetobacterium</taxon>
    </lineage>
</organism>
<evidence type="ECO:0000313" key="15">
    <source>
        <dbReference type="Proteomes" id="UP000017081"/>
    </source>
</evidence>
<evidence type="ECO:0000256" key="12">
    <source>
        <dbReference type="ARBA" id="ARBA00043691"/>
    </source>
</evidence>
<evidence type="ECO:0000256" key="9">
    <source>
        <dbReference type="ARBA" id="ARBA00031642"/>
    </source>
</evidence>
<dbReference type="GO" id="GO:0016020">
    <property type="term" value="C:membrane"/>
    <property type="evidence" value="ECO:0007669"/>
    <property type="project" value="UniProtKB-SubCell"/>
</dbReference>
<dbReference type="PANTHER" id="PTHR20963">
    <property type="entry name" value="MULTIPLE INOSITOL POLYPHOSPHATE PHOSPHATASE-RELATED"/>
    <property type="match status" value="1"/>
</dbReference>